<dbReference type="RefSeq" id="WP_282585025.1">
    <property type="nucleotide sequence ID" value="NZ_JAMOIM010000006.1"/>
</dbReference>
<dbReference type="Pfam" id="PF09557">
    <property type="entry name" value="DUF2382"/>
    <property type="match status" value="1"/>
</dbReference>
<comment type="caution">
    <text evidence="2">The sequence shown here is derived from an EMBL/GenBank/DDBJ whole genome shotgun (WGS) entry which is preliminary data.</text>
</comment>
<dbReference type="AlphaFoldDB" id="A0AA42CIK1"/>
<sequence>MPDITESQTVELIEEVADVGVRDVVTGRVRVETRVKQFEELARMELQSDVVEVSHVPIGRAIVGDVPQTRVEGDLTIIPIFEEIMVVEKRLVLKEEIHIRRHQKAETVEIPVTLRRETADIRRLGPAQG</sequence>
<name>A0AA42CIK1_9HYPH</name>
<keyword evidence="3" id="KW-1185">Reference proteome</keyword>
<reference evidence="2" key="1">
    <citation type="submission" date="2022-05" db="EMBL/GenBank/DDBJ databases">
        <authorList>
            <person name="Pankratov T."/>
        </authorList>
    </citation>
    <scope>NUCLEOTIDE SEQUENCE</scope>
    <source>
        <strain evidence="2">BP6-180914</strain>
    </source>
</reference>
<proteinExistence type="predicted"/>
<dbReference type="Proteomes" id="UP001165667">
    <property type="component" value="Unassembled WGS sequence"/>
</dbReference>
<dbReference type="EMBL" id="JAMOIM010000006">
    <property type="protein sequence ID" value="MCW6508658.1"/>
    <property type="molecule type" value="Genomic_DNA"/>
</dbReference>
<evidence type="ECO:0000313" key="3">
    <source>
        <dbReference type="Proteomes" id="UP001165667"/>
    </source>
</evidence>
<evidence type="ECO:0000313" key="2">
    <source>
        <dbReference type="EMBL" id="MCW6508658.1"/>
    </source>
</evidence>
<feature type="domain" description="DUF2382" evidence="1">
    <location>
        <begin position="11"/>
        <end position="121"/>
    </location>
</feature>
<organism evidence="2 3">
    <name type="scientific">Lichenifustis flavocetrariae</name>
    <dbReference type="NCBI Taxonomy" id="2949735"/>
    <lineage>
        <taxon>Bacteria</taxon>
        <taxon>Pseudomonadati</taxon>
        <taxon>Pseudomonadota</taxon>
        <taxon>Alphaproteobacteria</taxon>
        <taxon>Hyphomicrobiales</taxon>
        <taxon>Lichenihabitantaceae</taxon>
        <taxon>Lichenifustis</taxon>
    </lineage>
</organism>
<gene>
    <name evidence="2" type="ORF">M8523_11580</name>
</gene>
<accession>A0AA42CIK1</accession>
<dbReference type="InterPro" id="IPR019060">
    <property type="entry name" value="DUF2382"/>
</dbReference>
<evidence type="ECO:0000259" key="1">
    <source>
        <dbReference type="Pfam" id="PF09557"/>
    </source>
</evidence>
<protein>
    <submittedName>
        <fullName evidence="2">YsnF/AvaK domain-containing protein</fullName>
    </submittedName>
</protein>